<feature type="binding site" evidence="10">
    <location>
        <position position="194"/>
    </location>
    <ligand>
        <name>Mg(2+)</name>
        <dbReference type="ChEBI" id="CHEBI:18420"/>
        <label>1</label>
    </ligand>
</feature>
<evidence type="ECO:0000256" key="1">
    <source>
        <dbReference type="ARBA" id="ARBA00007092"/>
    </source>
</evidence>
<comment type="similarity">
    <text evidence="1">Belongs to the DNA repair enzymes AP/ExoA family.</text>
</comment>
<dbReference type="PROSITE" id="PS51999">
    <property type="entry name" value="ZF_GRF"/>
    <property type="match status" value="1"/>
</dbReference>
<reference evidence="14 15" key="1">
    <citation type="submission" date="2019-06" db="EMBL/GenBank/DDBJ databases">
        <title>A chromosomal-level reference genome of Carpinus fangiana (Coryloideae, Betulaceae).</title>
        <authorList>
            <person name="Yang X."/>
            <person name="Wang Z."/>
            <person name="Zhang L."/>
            <person name="Hao G."/>
            <person name="Liu J."/>
            <person name="Yang Y."/>
        </authorList>
    </citation>
    <scope>NUCLEOTIDE SEQUENCE [LARGE SCALE GENOMIC DNA]</scope>
    <source>
        <strain evidence="14">Cfa_2016G</strain>
        <tissue evidence="14">Leaf</tissue>
    </source>
</reference>
<feature type="binding site" evidence="10">
    <location>
        <position position="323"/>
    </location>
    <ligand>
        <name>Mg(2+)</name>
        <dbReference type="ChEBI" id="CHEBI:18420"/>
        <label>1</label>
    </ligand>
</feature>
<feature type="site" description="Interaction with DNA substrate" evidence="11">
    <location>
        <position position="323"/>
    </location>
</feature>
<dbReference type="GO" id="GO:0003906">
    <property type="term" value="F:DNA-(apurinic or apyrimidinic site) endonuclease activity"/>
    <property type="evidence" value="ECO:0007669"/>
    <property type="project" value="TreeGrafter"/>
</dbReference>
<keyword evidence="4 12" id="KW-0863">Zinc-finger</keyword>
<feature type="active site" description="Proton acceptor" evidence="9">
    <location>
        <position position="323"/>
    </location>
</feature>
<gene>
    <name evidence="14" type="ORF">FH972_006976</name>
</gene>
<dbReference type="PANTHER" id="PTHR22748:SF4">
    <property type="entry name" value="DNA-(APURINIC OR APYRIMIDINIC SITE) ENDONUCLEASE 2"/>
    <property type="match status" value="1"/>
</dbReference>
<organism evidence="14 15">
    <name type="scientific">Carpinus fangiana</name>
    <dbReference type="NCBI Taxonomy" id="176857"/>
    <lineage>
        <taxon>Eukaryota</taxon>
        <taxon>Viridiplantae</taxon>
        <taxon>Streptophyta</taxon>
        <taxon>Embryophyta</taxon>
        <taxon>Tracheophyta</taxon>
        <taxon>Spermatophyta</taxon>
        <taxon>Magnoliopsida</taxon>
        <taxon>eudicotyledons</taxon>
        <taxon>Gunneridae</taxon>
        <taxon>Pentapetalae</taxon>
        <taxon>rosids</taxon>
        <taxon>fabids</taxon>
        <taxon>Fagales</taxon>
        <taxon>Betulaceae</taxon>
        <taxon>Carpinus</taxon>
    </lineage>
</organism>
<evidence type="ECO:0000256" key="11">
    <source>
        <dbReference type="PIRSR" id="PIRSR604808-3"/>
    </source>
</evidence>
<feature type="active site" description="Proton donor/acceptor" evidence="9">
    <location>
        <position position="194"/>
    </location>
</feature>
<dbReference type="EMBL" id="CM017322">
    <property type="protein sequence ID" value="KAE8010619.1"/>
    <property type="molecule type" value="Genomic_DNA"/>
</dbReference>
<sequence>MKIVTYNVNGLRSRISQFGSLHKLLNSFDADIICFQETKLRRQELTADMAVAEGYESFFSCTRTSDKGRTGYSGVATFCRVKSAFSSNEVALPIAAEDGCTGLVGNSQNGKGEVCEAAEGLEGEFSKDELLKVDSEGRCVMTDHGHFVLFNLYGPRAECDDTERIQFKLTFFKILQKRWEALLRKGKRIIVVGDLNIAPTVMDRCEAGPDFEKNEFRRWFRSMLVESGGSFSDVFRTKHPDRREAYTCWPQNTGAEIFNYGTRIDHILCAGSCLHQQHDLQGHDFMTCHVNECDILTQYRRWKPGNTLRWNGGRSIKLEGSDHAPVFTRLLEIPDIYEHSTPSLSARYIPMIHGVQQTLVSVLTKRQLAVQIKSNEMSSPLSNANITIENCNDGVKKSFNNCSISGTSPVESCSSSSKQEYEGLISNTDEHSRGFADDAACNILITPGSECSKSMPSHETKKKARKSQWSQLSLKSFFQRSPNPSNSADDSNTDFLISQADVPQAGNHSNETPVVDVQCSISQQCALNSSASTQDQSELNSCTLEKEKTNSALLEWQRIQQVMQNSIPLCKGHNQQCVARVVKKQGPNFGRRFFVCARAEEGSLNHSYSSAWQKQKKKDLHLILKQIAVTSNGLAQNLGTNDDVKDFIVLIEGSSSGPYPSSYLCLLMVLH</sequence>
<name>A0A5N6QX75_9ROSI</name>
<dbReference type="OrthoDB" id="391817at2759"/>
<dbReference type="FunFam" id="3.60.10.10:FF:000042">
    <property type="entry name" value="DNA-(apurinic or apyrimidinic site) lyase"/>
    <property type="match status" value="1"/>
</dbReference>
<evidence type="ECO:0000256" key="2">
    <source>
        <dbReference type="ARBA" id="ARBA00013541"/>
    </source>
</evidence>
<accession>A0A5N6QX75</accession>
<evidence type="ECO:0000256" key="9">
    <source>
        <dbReference type="PIRSR" id="PIRSR604808-1"/>
    </source>
</evidence>
<evidence type="ECO:0000256" key="7">
    <source>
        <dbReference type="ARBA" id="ARBA00022842"/>
    </source>
</evidence>
<dbReference type="GO" id="GO:0008311">
    <property type="term" value="F:double-stranded DNA 3'-5' DNA exonuclease activity"/>
    <property type="evidence" value="ECO:0007669"/>
    <property type="project" value="TreeGrafter"/>
</dbReference>
<dbReference type="Proteomes" id="UP000327013">
    <property type="component" value="Chromosome 2"/>
</dbReference>
<protein>
    <recommendedName>
        <fullName evidence="2">DNA-(apurinic or apyrimidinic site) endonuclease 2</fullName>
    </recommendedName>
</protein>
<dbReference type="SUPFAM" id="SSF56219">
    <property type="entry name" value="DNase I-like"/>
    <property type="match status" value="1"/>
</dbReference>
<dbReference type="Pfam" id="PF06839">
    <property type="entry name" value="Zn_ribbon_GRF"/>
    <property type="match status" value="1"/>
</dbReference>
<keyword evidence="15" id="KW-1185">Reference proteome</keyword>
<dbReference type="GO" id="GO:0008081">
    <property type="term" value="F:phosphoric diester hydrolase activity"/>
    <property type="evidence" value="ECO:0007669"/>
    <property type="project" value="TreeGrafter"/>
</dbReference>
<feature type="binding site" evidence="10">
    <location>
        <position position="37"/>
    </location>
    <ligand>
        <name>Mg(2+)</name>
        <dbReference type="ChEBI" id="CHEBI:18420"/>
        <label>1</label>
    </ligand>
</feature>
<keyword evidence="5" id="KW-0378">Hydrolase</keyword>
<feature type="domain" description="GRF-type" evidence="13">
    <location>
        <begin position="570"/>
        <end position="616"/>
    </location>
</feature>
<evidence type="ECO:0000259" key="13">
    <source>
        <dbReference type="PROSITE" id="PS51999"/>
    </source>
</evidence>
<evidence type="ECO:0000256" key="4">
    <source>
        <dbReference type="ARBA" id="ARBA00022771"/>
    </source>
</evidence>
<evidence type="ECO:0000256" key="12">
    <source>
        <dbReference type="PROSITE-ProRule" id="PRU01343"/>
    </source>
</evidence>
<evidence type="ECO:0000256" key="10">
    <source>
        <dbReference type="PIRSR" id="PIRSR604808-2"/>
    </source>
</evidence>
<keyword evidence="3 10" id="KW-0479">Metal-binding</keyword>
<feature type="site" description="Important for catalytic activity" evidence="11">
    <location>
        <position position="265"/>
    </location>
</feature>
<dbReference type="InterPro" id="IPR036691">
    <property type="entry name" value="Endo/exonu/phosph_ase_sf"/>
</dbReference>
<dbReference type="Gene3D" id="3.60.10.10">
    <property type="entry name" value="Endonuclease/exonuclease/phosphatase"/>
    <property type="match status" value="1"/>
</dbReference>
<keyword evidence="6" id="KW-0862">Zinc</keyword>
<feature type="binding site" evidence="10">
    <location>
        <position position="322"/>
    </location>
    <ligand>
        <name>Mg(2+)</name>
        <dbReference type="ChEBI" id="CHEBI:18420"/>
        <label>1</label>
    </ligand>
</feature>
<evidence type="ECO:0000256" key="3">
    <source>
        <dbReference type="ARBA" id="ARBA00022723"/>
    </source>
</evidence>
<dbReference type="GO" id="GO:0005634">
    <property type="term" value="C:nucleus"/>
    <property type="evidence" value="ECO:0007669"/>
    <property type="project" value="TreeGrafter"/>
</dbReference>
<feature type="binding site" evidence="10">
    <location>
        <position position="7"/>
    </location>
    <ligand>
        <name>Mg(2+)</name>
        <dbReference type="ChEBI" id="CHEBI:18420"/>
        <label>1</label>
    </ligand>
</feature>
<feature type="active site" evidence="9">
    <location>
        <position position="153"/>
    </location>
</feature>
<evidence type="ECO:0000313" key="15">
    <source>
        <dbReference type="Proteomes" id="UP000327013"/>
    </source>
</evidence>
<dbReference type="GO" id="GO:0006284">
    <property type="term" value="P:base-excision repair"/>
    <property type="evidence" value="ECO:0007669"/>
    <property type="project" value="TreeGrafter"/>
</dbReference>
<proteinExistence type="inferred from homology"/>
<keyword evidence="7 10" id="KW-0460">Magnesium</keyword>
<feature type="binding site" evidence="10">
    <location>
        <position position="196"/>
    </location>
    <ligand>
        <name>Mg(2+)</name>
        <dbReference type="ChEBI" id="CHEBI:18420"/>
        <label>1</label>
    </ligand>
</feature>
<dbReference type="AlphaFoldDB" id="A0A5N6QX75"/>
<evidence type="ECO:0000256" key="5">
    <source>
        <dbReference type="ARBA" id="ARBA00022801"/>
    </source>
</evidence>
<dbReference type="Pfam" id="PF03372">
    <property type="entry name" value="Exo_endo_phos"/>
    <property type="match status" value="1"/>
</dbReference>
<dbReference type="PROSITE" id="PS51435">
    <property type="entry name" value="AP_NUCLEASE_F1_4"/>
    <property type="match status" value="1"/>
</dbReference>
<evidence type="ECO:0000313" key="14">
    <source>
        <dbReference type="EMBL" id="KAE8010619.1"/>
    </source>
</evidence>
<dbReference type="InterPro" id="IPR010666">
    <property type="entry name" value="Znf_GRF"/>
</dbReference>
<dbReference type="GO" id="GO:0008270">
    <property type="term" value="F:zinc ion binding"/>
    <property type="evidence" value="ECO:0007669"/>
    <property type="project" value="UniProtKB-KW"/>
</dbReference>
<evidence type="ECO:0000256" key="8">
    <source>
        <dbReference type="ARBA" id="ARBA00023242"/>
    </source>
</evidence>
<keyword evidence="8" id="KW-0539">Nucleus</keyword>
<dbReference type="InterPro" id="IPR005135">
    <property type="entry name" value="Endo/exonuclease/phosphatase"/>
</dbReference>
<dbReference type="PANTHER" id="PTHR22748">
    <property type="entry name" value="AP ENDONUCLEASE"/>
    <property type="match status" value="1"/>
</dbReference>
<feature type="site" description="Transition state stabilizer" evidence="11">
    <location>
        <position position="196"/>
    </location>
</feature>
<comment type="cofactor">
    <cofactor evidence="10">
        <name>Mg(2+)</name>
        <dbReference type="ChEBI" id="CHEBI:18420"/>
    </cofactor>
    <cofactor evidence="10">
        <name>Mn(2+)</name>
        <dbReference type="ChEBI" id="CHEBI:29035"/>
    </cofactor>
    <text evidence="10">Probably binds two magnesium or manganese ions per subunit.</text>
</comment>
<keyword evidence="10" id="KW-0464">Manganese</keyword>
<dbReference type="InterPro" id="IPR004808">
    <property type="entry name" value="AP_endonuc_1"/>
</dbReference>
<evidence type="ECO:0000256" key="6">
    <source>
        <dbReference type="ARBA" id="ARBA00022833"/>
    </source>
</evidence>